<dbReference type="EMBL" id="NMUH01009447">
    <property type="protein sequence ID" value="MQM20065.1"/>
    <property type="molecule type" value="Genomic_DNA"/>
</dbReference>
<proteinExistence type="predicted"/>
<feature type="transmembrane region" description="Helical" evidence="1">
    <location>
        <begin position="6"/>
        <end position="26"/>
    </location>
</feature>
<reference evidence="2" key="1">
    <citation type="submission" date="2017-07" db="EMBL/GenBank/DDBJ databases">
        <title>Taro Niue Genome Assembly and Annotation.</title>
        <authorList>
            <person name="Atibalentja N."/>
            <person name="Keating K."/>
            <person name="Fields C.J."/>
        </authorList>
    </citation>
    <scope>NUCLEOTIDE SEQUENCE</scope>
    <source>
        <strain evidence="2">Niue_2</strain>
        <tissue evidence="2">Leaf</tissue>
    </source>
</reference>
<gene>
    <name evidence="2" type="ORF">Taro_053079</name>
</gene>
<keyword evidence="3" id="KW-1185">Reference proteome</keyword>
<comment type="caution">
    <text evidence="2">The sequence shown here is derived from an EMBL/GenBank/DDBJ whole genome shotgun (WGS) entry which is preliminary data.</text>
</comment>
<organism evidence="2 3">
    <name type="scientific">Colocasia esculenta</name>
    <name type="common">Wild taro</name>
    <name type="synonym">Arum esculentum</name>
    <dbReference type="NCBI Taxonomy" id="4460"/>
    <lineage>
        <taxon>Eukaryota</taxon>
        <taxon>Viridiplantae</taxon>
        <taxon>Streptophyta</taxon>
        <taxon>Embryophyta</taxon>
        <taxon>Tracheophyta</taxon>
        <taxon>Spermatophyta</taxon>
        <taxon>Magnoliopsida</taxon>
        <taxon>Liliopsida</taxon>
        <taxon>Araceae</taxon>
        <taxon>Aroideae</taxon>
        <taxon>Colocasieae</taxon>
        <taxon>Colocasia</taxon>
    </lineage>
</organism>
<dbReference type="Proteomes" id="UP000652761">
    <property type="component" value="Unassembled WGS sequence"/>
</dbReference>
<keyword evidence="1" id="KW-1133">Transmembrane helix</keyword>
<evidence type="ECO:0000313" key="3">
    <source>
        <dbReference type="Proteomes" id="UP000652761"/>
    </source>
</evidence>
<evidence type="ECO:0000313" key="2">
    <source>
        <dbReference type="EMBL" id="MQM20065.1"/>
    </source>
</evidence>
<accession>A0A843XLZ3</accession>
<evidence type="ECO:0000256" key="1">
    <source>
        <dbReference type="SAM" id="Phobius"/>
    </source>
</evidence>
<keyword evidence="1" id="KW-0472">Membrane</keyword>
<protein>
    <submittedName>
        <fullName evidence="2">Uncharacterized protein</fullName>
    </submittedName>
</protein>
<sequence>MQILVLSIYQIFPHFCCFFLFFFLNFPEFFPQKNHFINWPIQDRPDFPWIHGILRSDPIQDRIEPGQSRSRFRSCLPWIEGGGGPPWGGASSQSSFFSIAENKQDCNFFSINQ</sequence>
<dbReference type="AlphaFoldDB" id="A0A843XLZ3"/>
<keyword evidence="1" id="KW-0812">Transmembrane</keyword>
<name>A0A843XLZ3_COLES</name>